<feature type="transmembrane region" description="Helical" evidence="1">
    <location>
        <begin position="481"/>
        <end position="501"/>
    </location>
</feature>
<feature type="transmembrane region" description="Helical" evidence="1">
    <location>
        <begin position="404"/>
        <end position="425"/>
    </location>
</feature>
<evidence type="ECO:0000256" key="1">
    <source>
        <dbReference type="SAM" id="Phobius"/>
    </source>
</evidence>
<keyword evidence="1" id="KW-0472">Membrane</keyword>
<dbReference type="EMBL" id="CAJNOJ010000180">
    <property type="protein sequence ID" value="CAF1251004.1"/>
    <property type="molecule type" value="Genomic_DNA"/>
</dbReference>
<reference evidence="2" key="1">
    <citation type="submission" date="2021-02" db="EMBL/GenBank/DDBJ databases">
        <authorList>
            <person name="Nowell W R."/>
        </authorList>
    </citation>
    <scope>NUCLEOTIDE SEQUENCE</scope>
</reference>
<dbReference type="AlphaFoldDB" id="A0A815A0M0"/>
<protein>
    <submittedName>
        <fullName evidence="2">Uncharacterized protein</fullName>
    </submittedName>
</protein>
<proteinExistence type="predicted"/>
<evidence type="ECO:0000313" key="2">
    <source>
        <dbReference type="EMBL" id="CAF1251004.1"/>
    </source>
</evidence>
<accession>A0A815A0M0</accession>
<organism evidence="2 3">
    <name type="scientific">Adineta ricciae</name>
    <name type="common">Rotifer</name>
    <dbReference type="NCBI Taxonomy" id="249248"/>
    <lineage>
        <taxon>Eukaryota</taxon>
        <taxon>Metazoa</taxon>
        <taxon>Spiralia</taxon>
        <taxon>Gnathifera</taxon>
        <taxon>Rotifera</taxon>
        <taxon>Eurotatoria</taxon>
        <taxon>Bdelloidea</taxon>
        <taxon>Adinetida</taxon>
        <taxon>Adinetidae</taxon>
        <taxon>Adineta</taxon>
    </lineage>
</organism>
<keyword evidence="1" id="KW-0812">Transmembrane</keyword>
<feature type="transmembrane region" description="Helical" evidence="1">
    <location>
        <begin position="903"/>
        <end position="921"/>
    </location>
</feature>
<feature type="transmembrane region" description="Helical" evidence="1">
    <location>
        <begin position="819"/>
        <end position="845"/>
    </location>
</feature>
<dbReference type="OrthoDB" id="10057430at2759"/>
<feature type="transmembrane region" description="Helical" evidence="1">
    <location>
        <begin position="36"/>
        <end position="54"/>
    </location>
</feature>
<name>A0A815A0M0_ADIRI</name>
<evidence type="ECO:0000313" key="3">
    <source>
        <dbReference type="Proteomes" id="UP000663852"/>
    </source>
</evidence>
<keyword evidence="1" id="KW-1133">Transmembrane helix</keyword>
<comment type="caution">
    <text evidence="2">The sequence shown here is derived from an EMBL/GenBank/DDBJ whole genome shotgun (WGS) entry which is preliminary data.</text>
</comment>
<gene>
    <name evidence="2" type="ORF">EDS130_LOCUS27972</name>
</gene>
<sequence>MHRFNRISRRVISANIFDDENQDGFIKRSQVLSTRIYIPLLIIILLGFSLYTLLTNERKTIKISAPTQEQYEELQNLRSSKLECPCENISISYKKLMNITPSYHPICSSDFITPSWIDFLYSENMSYYFQLDFRHSAAFSFQILRTLCEQTQAIIEDNLIEFYSNQYLTLQLVSNKTFTVETNAFIDLFKRTIPSLFQNQITLFRYMMINNRLFSAVETKSTLQLEGIPNRDSFLLHIHPIYYHEVATKGKKFDCYQSTSKINRLPSGIYVNLTRYDYPGSSPILSSRNASTLMINATIILPGLFVGCLPTESLMQSNLRCFFNETCLSILISYLNESTSSFKVLNASRFPPSTSIETLAYELFIESWSITKSYEEYFQQCHPTYCQYTIEAMRNVVNAFTSIISLYGGLTLVLRLLVPNIVMFIRNKIQQRRPNLTEAADLVPVRTSLYLFLRKVRTLIIDLNLFNSYSQIGRIQRKEQIVTRVYLIVLVLSLIMSGVYVSTKSQNKTVVVANPTIAQFEQLNNLSLNDFRCPCTQISFRYESFITIHPKFHPICSSVFVSDLWYDNNYWIDQEKNLAIDDFRFIAYEYFSLLSAFCELVHDTIQTSLLRFNATEYITIELISMQILQNEFLSFLHLFESTIKQTFKQAIDILRSTTFSNRLISSLKLAQTTYFDSKNKHNAIQWYFLDYVNCSCGVDFNCKAQIRFRASLFTHDYVRGMYVSCYIVDSLLLTTTECFFDEQCLMRIKSYMNAQSMLYKILHPMNISQITRFQTNTSIETLVKNLFIDDWNANYSYEKYYSQCRVSYCSYTIVHQVEFIYISSQIIAIFGGLLVVLKICARIIIQISTRERRRARLLLPLNVCEKSRQFGQWIKSTFLYLNLFQTKSRNVRVVRRQRLTTKFYLVILWLSLVILFFYTSFTHVSTSSSVRLSSRNHYENLDKIYSTALNCPCSRISIDYDEFIQIHPSYHQICYSNFTNRQWFNGLFNKSRQIRNNFHSIGSIYFPAILFLCELVQTTVNTSLAQLYARKFLSIQLISSKLFQIQIDSSVQPFIRSTPKIFERTFDLVRELIQGNALMSSHESNWKFTLLDLYDRGPVYTNPQSYQNSCSCATSNKCSRPVGLPGLYIGCYPFESLLQSSLECFYNETCLQTFMLSMNFSGSNEDFSTLNSSLLNSYEINETIQSMINRLFVNQWYINKSYDKYFDICQPVACTYSYVKGFNLFDVVTYLFALYCGLSKTLKIILPFLFHLIFFVLNQGSTHVATANENQ</sequence>
<dbReference type="Proteomes" id="UP000663852">
    <property type="component" value="Unassembled WGS sequence"/>
</dbReference>